<organism evidence="1 2">
    <name type="scientific">Belliella marina</name>
    <dbReference type="NCBI Taxonomy" id="1644146"/>
    <lineage>
        <taxon>Bacteria</taxon>
        <taxon>Pseudomonadati</taxon>
        <taxon>Bacteroidota</taxon>
        <taxon>Cytophagia</taxon>
        <taxon>Cytophagales</taxon>
        <taxon>Cyclobacteriaceae</taxon>
        <taxon>Belliella</taxon>
    </lineage>
</organism>
<dbReference type="EMBL" id="JBHUHR010000025">
    <property type="protein sequence ID" value="MFD2035018.1"/>
    <property type="molecule type" value="Genomic_DNA"/>
</dbReference>
<evidence type="ECO:0000313" key="2">
    <source>
        <dbReference type="Proteomes" id="UP001597361"/>
    </source>
</evidence>
<comment type="caution">
    <text evidence="1">The sequence shown here is derived from an EMBL/GenBank/DDBJ whole genome shotgun (WGS) entry which is preliminary data.</text>
</comment>
<keyword evidence="2" id="KW-1185">Reference proteome</keyword>
<dbReference type="Proteomes" id="UP001597361">
    <property type="component" value="Unassembled WGS sequence"/>
</dbReference>
<reference evidence="2" key="1">
    <citation type="journal article" date="2019" name="Int. J. Syst. Evol. Microbiol.">
        <title>The Global Catalogue of Microorganisms (GCM) 10K type strain sequencing project: providing services to taxonomists for standard genome sequencing and annotation.</title>
        <authorList>
            <consortium name="The Broad Institute Genomics Platform"/>
            <consortium name="The Broad Institute Genome Sequencing Center for Infectious Disease"/>
            <person name="Wu L."/>
            <person name="Ma J."/>
        </authorList>
    </citation>
    <scope>NUCLEOTIDE SEQUENCE [LARGE SCALE GENOMIC DNA]</scope>
    <source>
        <strain evidence="2">CGMCC 1.15180</strain>
    </source>
</reference>
<gene>
    <name evidence="1" type="ORF">ACFSKL_09460</name>
</gene>
<protein>
    <recommendedName>
        <fullName evidence="3">6-bladed beta-propeller</fullName>
    </recommendedName>
</protein>
<dbReference type="RefSeq" id="WP_376885676.1">
    <property type="nucleotide sequence ID" value="NZ_JBHUHR010000025.1"/>
</dbReference>
<evidence type="ECO:0008006" key="3">
    <source>
        <dbReference type="Google" id="ProtNLM"/>
    </source>
</evidence>
<evidence type="ECO:0000313" key="1">
    <source>
        <dbReference type="EMBL" id="MFD2035018.1"/>
    </source>
</evidence>
<name>A0ABW4VM49_9BACT</name>
<dbReference type="PROSITE" id="PS51257">
    <property type="entry name" value="PROKAR_LIPOPROTEIN"/>
    <property type="match status" value="1"/>
</dbReference>
<accession>A0ABW4VM49</accession>
<sequence length="115" mass="13018">MNTKNLAFLLICYLISGCDSKNTIIEVEITPEIILESIATRMPGSLYYSDEKLLMIDPFGNPNFIQVFDYNGNLIKSLHSNIPILRLSDNIQSNTLFAIGVTPEFCLMKFHLDDN</sequence>
<proteinExistence type="predicted"/>